<organism evidence="1 2">
    <name type="scientific">Colocasia esculenta</name>
    <name type="common">Wild taro</name>
    <name type="synonym">Arum esculentum</name>
    <dbReference type="NCBI Taxonomy" id="4460"/>
    <lineage>
        <taxon>Eukaryota</taxon>
        <taxon>Viridiplantae</taxon>
        <taxon>Streptophyta</taxon>
        <taxon>Embryophyta</taxon>
        <taxon>Tracheophyta</taxon>
        <taxon>Spermatophyta</taxon>
        <taxon>Magnoliopsida</taxon>
        <taxon>Liliopsida</taxon>
        <taxon>Araceae</taxon>
        <taxon>Aroideae</taxon>
        <taxon>Colocasieae</taxon>
        <taxon>Colocasia</taxon>
    </lineage>
</organism>
<dbReference type="AlphaFoldDB" id="A0A843XRI5"/>
<reference evidence="1" key="1">
    <citation type="submission" date="2017-07" db="EMBL/GenBank/DDBJ databases">
        <title>Taro Niue Genome Assembly and Annotation.</title>
        <authorList>
            <person name="Atibalentja N."/>
            <person name="Keating K."/>
            <person name="Fields C.J."/>
        </authorList>
    </citation>
    <scope>NUCLEOTIDE SEQUENCE</scope>
    <source>
        <strain evidence="1">Niue_2</strain>
        <tissue evidence="1">Leaf</tissue>
    </source>
</reference>
<accession>A0A843XRI5</accession>
<protein>
    <submittedName>
        <fullName evidence="1">Uncharacterized protein</fullName>
    </submittedName>
</protein>
<evidence type="ECO:0000313" key="2">
    <source>
        <dbReference type="Proteomes" id="UP000652761"/>
    </source>
</evidence>
<gene>
    <name evidence="1" type="ORF">Taro_054787</name>
</gene>
<proteinExistence type="predicted"/>
<sequence>MPDVELDEDSGWDVRPAPLGPFGPVLRVAPGALAATWSRKSGLPRQHWVAPHPAAAFFSRRGLPSRPCCGV</sequence>
<name>A0A843XRI5_COLES</name>
<feature type="non-terminal residue" evidence="1">
    <location>
        <position position="1"/>
    </location>
</feature>
<comment type="caution">
    <text evidence="1">The sequence shown here is derived from an EMBL/GenBank/DDBJ whole genome shotgun (WGS) entry which is preliminary data.</text>
</comment>
<evidence type="ECO:0000313" key="1">
    <source>
        <dbReference type="EMBL" id="MQM21742.1"/>
    </source>
</evidence>
<dbReference type="Proteomes" id="UP000652761">
    <property type="component" value="Unassembled WGS sequence"/>
</dbReference>
<keyword evidence="2" id="KW-1185">Reference proteome</keyword>
<dbReference type="EMBL" id="NMUH01011521">
    <property type="protein sequence ID" value="MQM21742.1"/>
    <property type="molecule type" value="Genomic_DNA"/>
</dbReference>